<accession>A0A2J0LLL3</accession>
<comment type="caution">
    <text evidence="1">The sequence shown here is derived from an EMBL/GenBank/DDBJ whole genome shotgun (WGS) entry which is preliminary data.</text>
</comment>
<evidence type="ECO:0008006" key="3">
    <source>
        <dbReference type="Google" id="ProtNLM"/>
    </source>
</evidence>
<sequence length="214" mass="25410">MWFLYLDESGDLGFDFVNKKPSKFFTITILAISGIDKNRALINCVKCTINRKLYKKKNNASELKGSKTSLEVKKYFYERCKNIKCGIYALTLNKRRLYEKLSKDKERVYNYIARLVMDKIPFEKAITRVELIVDKSKSKPEIQEFNSYIMRALKGRLDPKVPLDIYHYLSHENAGLQAADMFCWGIFRKYEKNDSEWLEIYNQDKVRYEDLYLP</sequence>
<dbReference type="Proteomes" id="UP000231267">
    <property type="component" value="Unassembled WGS sequence"/>
</dbReference>
<evidence type="ECO:0000313" key="2">
    <source>
        <dbReference type="Proteomes" id="UP000231267"/>
    </source>
</evidence>
<protein>
    <recommendedName>
        <fullName evidence="3">DUF3800 domain-containing protein</fullName>
    </recommendedName>
</protein>
<evidence type="ECO:0000313" key="1">
    <source>
        <dbReference type="EMBL" id="PIW66493.1"/>
    </source>
</evidence>
<proteinExistence type="predicted"/>
<organism evidence="1 2">
    <name type="scientific">Candidatus Taenaricola geysiri</name>
    <dbReference type="NCBI Taxonomy" id="1974752"/>
    <lineage>
        <taxon>Bacteria</taxon>
        <taxon>Pseudomonadati</taxon>
        <taxon>Candidatus Omnitrophota</taxon>
        <taxon>Candidatus Taenaricola</taxon>
    </lineage>
</organism>
<dbReference type="InterPro" id="IPR024524">
    <property type="entry name" value="DUF3800"/>
</dbReference>
<dbReference type="Pfam" id="PF12686">
    <property type="entry name" value="DUF3800"/>
    <property type="match status" value="1"/>
</dbReference>
<dbReference type="AlphaFoldDB" id="A0A2J0LLL3"/>
<gene>
    <name evidence="1" type="ORF">COW11_03030</name>
</gene>
<dbReference type="EMBL" id="PFGP01000067">
    <property type="protein sequence ID" value="PIW66493.1"/>
    <property type="molecule type" value="Genomic_DNA"/>
</dbReference>
<name>A0A2J0LLL3_9BACT</name>
<reference evidence="1 2" key="1">
    <citation type="submission" date="2017-09" db="EMBL/GenBank/DDBJ databases">
        <title>Depth-based differentiation of microbial function through sediment-hosted aquifers and enrichment of novel symbionts in the deep terrestrial subsurface.</title>
        <authorList>
            <person name="Probst A.J."/>
            <person name="Ladd B."/>
            <person name="Jarett J.K."/>
            <person name="Geller-Mcgrath D.E."/>
            <person name="Sieber C.M."/>
            <person name="Emerson J.B."/>
            <person name="Anantharaman K."/>
            <person name="Thomas B.C."/>
            <person name="Malmstrom R."/>
            <person name="Stieglmeier M."/>
            <person name="Klingl A."/>
            <person name="Woyke T."/>
            <person name="Ryan C.M."/>
            <person name="Banfield J.F."/>
        </authorList>
    </citation>
    <scope>NUCLEOTIDE SEQUENCE [LARGE SCALE GENOMIC DNA]</scope>
    <source>
        <strain evidence="1">CG12_big_fil_rev_8_21_14_0_65_43_15</strain>
    </source>
</reference>